<gene>
    <name evidence="2" type="ordered locus">Desaci_1296</name>
</gene>
<dbReference type="EMBL" id="CP003639">
    <property type="protein sequence ID" value="AFM40322.1"/>
    <property type="molecule type" value="Genomic_DNA"/>
</dbReference>
<accession>I4D3E8</accession>
<evidence type="ECO:0000313" key="3">
    <source>
        <dbReference type="Proteomes" id="UP000002892"/>
    </source>
</evidence>
<evidence type="ECO:0000313" key="2">
    <source>
        <dbReference type="EMBL" id="AFM40322.1"/>
    </source>
</evidence>
<feature type="transmembrane region" description="Helical" evidence="1">
    <location>
        <begin position="59"/>
        <end position="81"/>
    </location>
</feature>
<evidence type="ECO:0008006" key="4">
    <source>
        <dbReference type="Google" id="ProtNLM"/>
    </source>
</evidence>
<organism evidence="2 3">
    <name type="scientific">Desulfosporosinus acidiphilus (strain DSM 22704 / JCM 16185 / SJ4)</name>
    <dbReference type="NCBI Taxonomy" id="646529"/>
    <lineage>
        <taxon>Bacteria</taxon>
        <taxon>Bacillati</taxon>
        <taxon>Bacillota</taxon>
        <taxon>Clostridia</taxon>
        <taxon>Eubacteriales</taxon>
        <taxon>Desulfitobacteriaceae</taxon>
        <taxon>Desulfosporosinus</taxon>
    </lineage>
</organism>
<keyword evidence="1" id="KW-1133">Transmembrane helix</keyword>
<evidence type="ECO:0000256" key="1">
    <source>
        <dbReference type="SAM" id="Phobius"/>
    </source>
</evidence>
<keyword evidence="3" id="KW-1185">Reference proteome</keyword>
<dbReference type="AlphaFoldDB" id="I4D3E8"/>
<dbReference type="KEGG" id="dai:Desaci_1296"/>
<protein>
    <recommendedName>
        <fullName evidence="4">DUF5808 domain-containing protein</fullName>
    </recommendedName>
</protein>
<reference evidence="2 3" key="1">
    <citation type="journal article" date="2012" name="J. Bacteriol.">
        <title>Complete genome sequences of Desulfosporosinus orientis DSM765T, Desulfosporosinus youngiae DSM17734T, Desulfosporosinus meridiei DSM13257T, and Desulfosporosinus acidiphilus DSM22704T.</title>
        <authorList>
            <person name="Pester M."/>
            <person name="Brambilla E."/>
            <person name="Alazard D."/>
            <person name="Rattei T."/>
            <person name="Weinmaier T."/>
            <person name="Han J."/>
            <person name="Lucas S."/>
            <person name="Lapidus A."/>
            <person name="Cheng J.F."/>
            <person name="Goodwin L."/>
            <person name="Pitluck S."/>
            <person name="Peters L."/>
            <person name="Ovchinnikova G."/>
            <person name="Teshima H."/>
            <person name="Detter J.C."/>
            <person name="Han C.S."/>
            <person name="Tapia R."/>
            <person name="Land M.L."/>
            <person name="Hauser L."/>
            <person name="Kyrpides N.C."/>
            <person name="Ivanova N.N."/>
            <person name="Pagani I."/>
            <person name="Huntmann M."/>
            <person name="Wei C.L."/>
            <person name="Davenport K.W."/>
            <person name="Daligault H."/>
            <person name="Chain P.S."/>
            <person name="Chen A."/>
            <person name="Mavromatis K."/>
            <person name="Markowitz V."/>
            <person name="Szeto E."/>
            <person name="Mikhailova N."/>
            <person name="Pati A."/>
            <person name="Wagner M."/>
            <person name="Woyke T."/>
            <person name="Ollivier B."/>
            <person name="Klenk H.P."/>
            <person name="Spring S."/>
            <person name="Loy A."/>
        </authorList>
    </citation>
    <scope>NUCLEOTIDE SEQUENCE [LARGE SCALE GENOMIC DNA]</scope>
    <source>
        <strain evidence="3">DSM 22704 / JCM 16185 / SJ4</strain>
    </source>
</reference>
<dbReference type="OrthoDB" id="9808690at2"/>
<sequence>MAKRKWTDEEVDDFRRTHNNSLIYYNEEDGNLFVPKAYIHEAFRMWPIAGRTVNWAHPIAQIFLFVLLTLIILPVIFNILWRQ</sequence>
<keyword evidence="1" id="KW-0812">Transmembrane</keyword>
<keyword evidence="1" id="KW-0472">Membrane</keyword>
<name>I4D3E8_DESAJ</name>
<dbReference type="RefSeq" id="WP_014826329.1">
    <property type="nucleotide sequence ID" value="NC_018068.1"/>
</dbReference>
<proteinExistence type="predicted"/>
<dbReference type="Proteomes" id="UP000002892">
    <property type="component" value="Chromosome"/>
</dbReference>
<dbReference type="HOGENOM" id="CLU_2583969_0_0_9"/>